<dbReference type="STRING" id="272630.MexAM1_META1p4796"/>
<accession>C5ARS3</accession>
<dbReference type="Proteomes" id="UP000009081">
    <property type="component" value="Chromosome"/>
</dbReference>
<dbReference type="HOGENOM" id="CLU_2508871_0_0_5"/>
<gene>
    <name evidence="1" type="ordered locus">MexAM1_META1p4796</name>
</gene>
<reference evidence="1 2" key="1">
    <citation type="journal article" date="2009" name="PLoS ONE">
        <title>Methylobacterium genome sequences: a reference blueprint to investigate microbial metabolism of C1 compounds from natural and industrial sources.</title>
        <authorList>
            <person name="Vuilleumier S."/>
            <person name="Chistoserdova L."/>
            <person name="Lee M.-C."/>
            <person name="Bringel F."/>
            <person name="Lajus A."/>
            <person name="Zhou Y."/>
            <person name="Gourion B."/>
            <person name="Barbe V."/>
            <person name="Chang J."/>
            <person name="Cruveiller S."/>
            <person name="Dossat C."/>
            <person name="Gillett W."/>
            <person name="Gruffaz C."/>
            <person name="Haugen E."/>
            <person name="Hourcade E."/>
            <person name="Levy R."/>
            <person name="Mangenot S."/>
            <person name="Muller E."/>
            <person name="Nadalig T."/>
            <person name="Pagni M."/>
            <person name="Penny C."/>
            <person name="Peyraud R."/>
            <person name="Robinson D.G."/>
            <person name="Roche D."/>
            <person name="Rouy Z."/>
            <person name="Saenampechek C."/>
            <person name="Salvignol G."/>
            <person name="Vallenet D."/>
            <person name="Wu Z."/>
            <person name="Marx C.J."/>
            <person name="Vorholt J.A."/>
            <person name="Olson M.V."/>
            <person name="Kaul R."/>
            <person name="Weissenbach J."/>
            <person name="Medigue C."/>
            <person name="Lidstrom M.E."/>
        </authorList>
    </citation>
    <scope>NUCLEOTIDE SEQUENCE [LARGE SCALE GENOMIC DNA]</scope>
    <source>
        <strain evidence="2">ATCC 14718 / DSM 1338 / JCM 2805 / NCIMB 9133 / AM1</strain>
    </source>
</reference>
<dbReference type="RefSeq" id="WP_003607233.1">
    <property type="nucleotide sequence ID" value="NC_012808.1"/>
</dbReference>
<protein>
    <submittedName>
        <fullName evidence="1">Uncharacterized protein</fullName>
    </submittedName>
</protein>
<sequence>MPRDAQTTFRSGDARLEAAALLLAAFTALVAIARSDAAAPACAAPPPAIARPAPAVMLVTAPPSAQEAEAEAARQAILRDMRLHD</sequence>
<keyword evidence="2" id="KW-1185">Reference proteome</keyword>
<dbReference type="AlphaFoldDB" id="C5ARS3"/>
<proteinExistence type="predicted"/>
<evidence type="ECO:0000313" key="2">
    <source>
        <dbReference type="Proteomes" id="UP000009081"/>
    </source>
</evidence>
<evidence type="ECO:0000313" key="1">
    <source>
        <dbReference type="EMBL" id="ACS42411.1"/>
    </source>
</evidence>
<dbReference type="KEGG" id="mea:Mex_1p4796"/>
<organism evidence="1 2">
    <name type="scientific">Methylorubrum extorquens (strain ATCC 14718 / DSM 1338 / JCM 2805 / NCIMB 9133 / AM1)</name>
    <name type="common">Methylobacterium extorquens</name>
    <dbReference type="NCBI Taxonomy" id="272630"/>
    <lineage>
        <taxon>Bacteria</taxon>
        <taxon>Pseudomonadati</taxon>
        <taxon>Pseudomonadota</taxon>
        <taxon>Alphaproteobacteria</taxon>
        <taxon>Hyphomicrobiales</taxon>
        <taxon>Methylobacteriaceae</taxon>
        <taxon>Methylorubrum</taxon>
    </lineage>
</organism>
<dbReference type="EMBL" id="CP001510">
    <property type="protein sequence ID" value="ACS42411.1"/>
    <property type="molecule type" value="Genomic_DNA"/>
</dbReference>
<name>C5ARS3_METEA</name>